<dbReference type="NCBIfam" id="TIGR01846">
    <property type="entry name" value="type_I_sec_HlyB"/>
    <property type="match status" value="1"/>
</dbReference>
<feature type="transmembrane region" description="Helical" evidence="10">
    <location>
        <begin position="294"/>
        <end position="314"/>
    </location>
</feature>
<dbReference type="Pfam" id="PF00664">
    <property type="entry name" value="ABC_membrane"/>
    <property type="match status" value="1"/>
</dbReference>
<dbReference type="Gene3D" id="3.90.70.10">
    <property type="entry name" value="Cysteine proteinases"/>
    <property type="match status" value="1"/>
</dbReference>
<feature type="transmembrane region" description="Helical" evidence="10">
    <location>
        <begin position="266"/>
        <end position="288"/>
    </location>
</feature>
<organism evidence="14 15">
    <name type="scientific">Aestuariispira insulae</name>
    <dbReference type="NCBI Taxonomy" id="1461337"/>
    <lineage>
        <taxon>Bacteria</taxon>
        <taxon>Pseudomonadati</taxon>
        <taxon>Pseudomonadota</taxon>
        <taxon>Alphaproteobacteria</taxon>
        <taxon>Rhodospirillales</taxon>
        <taxon>Kiloniellaceae</taxon>
        <taxon>Aestuariispira</taxon>
    </lineage>
</organism>
<dbReference type="InterPro" id="IPR010132">
    <property type="entry name" value="ATPase_T1SS_HlyB"/>
</dbReference>
<feature type="domain" description="Peptidase C39" evidence="13">
    <location>
        <begin position="6"/>
        <end position="127"/>
    </location>
</feature>
<proteinExistence type="predicted"/>
<dbReference type="PROSITE" id="PS50990">
    <property type="entry name" value="PEPTIDASE_C39"/>
    <property type="match status" value="1"/>
</dbReference>
<dbReference type="Proteomes" id="UP000256845">
    <property type="component" value="Unassembled WGS sequence"/>
</dbReference>
<dbReference type="SUPFAM" id="SSF90123">
    <property type="entry name" value="ABC transporter transmembrane region"/>
    <property type="match status" value="1"/>
</dbReference>
<dbReference type="EMBL" id="QRDW01000014">
    <property type="protein sequence ID" value="RED44658.1"/>
    <property type="molecule type" value="Genomic_DNA"/>
</dbReference>
<evidence type="ECO:0000256" key="9">
    <source>
        <dbReference type="SAM" id="MobiDB-lite"/>
    </source>
</evidence>
<keyword evidence="7 10" id="KW-1133">Transmembrane helix</keyword>
<evidence type="ECO:0000259" key="12">
    <source>
        <dbReference type="PROSITE" id="PS50929"/>
    </source>
</evidence>
<evidence type="ECO:0000256" key="8">
    <source>
        <dbReference type="ARBA" id="ARBA00023136"/>
    </source>
</evidence>
<dbReference type="Gene3D" id="1.20.1560.10">
    <property type="entry name" value="ABC transporter type 1, transmembrane domain"/>
    <property type="match status" value="1"/>
</dbReference>
<dbReference type="OrthoDB" id="5288404at2"/>
<keyword evidence="2" id="KW-0813">Transport</keyword>
<dbReference type="GO" id="GO:0006508">
    <property type="term" value="P:proteolysis"/>
    <property type="evidence" value="ECO:0007669"/>
    <property type="project" value="InterPro"/>
</dbReference>
<evidence type="ECO:0000313" key="15">
    <source>
        <dbReference type="Proteomes" id="UP000256845"/>
    </source>
</evidence>
<keyword evidence="8 10" id="KW-0472">Membrane</keyword>
<dbReference type="CDD" id="cd18588">
    <property type="entry name" value="ABC_6TM_CyaB_HlyB_like"/>
    <property type="match status" value="1"/>
</dbReference>
<evidence type="ECO:0000256" key="5">
    <source>
        <dbReference type="ARBA" id="ARBA00022741"/>
    </source>
</evidence>
<dbReference type="InterPro" id="IPR027417">
    <property type="entry name" value="P-loop_NTPase"/>
</dbReference>
<dbReference type="AlphaFoldDB" id="A0A3D9H565"/>
<keyword evidence="6 14" id="KW-0067">ATP-binding</keyword>
<evidence type="ECO:0000256" key="2">
    <source>
        <dbReference type="ARBA" id="ARBA00022448"/>
    </source>
</evidence>
<dbReference type="SUPFAM" id="SSF52540">
    <property type="entry name" value="P-loop containing nucleoside triphosphate hydrolases"/>
    <property type="match status" value="1"/>
</dbReference>
<dbReference type="InterPro" id="IPR039421">
    <property type="entry name" value="Type_1_exporter"/>
</dbReference>
<dbReference type="GO" id="GO:0016887">
    <property type="term" value="F:ATP hydrolysis activity"/>
    <property type="evidence" value="ECO:0007669"/>
    <property type="project" value="InterPro"/>
</dbReference>
<protein>
    <submittedName>
        <fullName evidence="14">ATP-binding cassette subfamily B protein RtxB</fullName>
    </submittedName>
</protein>
<keyword evidence="5" id="KW-0547">Nucleotide-binding</keyword>
<comment type="subcellular location">
    <subcellularLocation>
        <location evidence="1">Cell membrane</location>
        <topology evidence="1">Multi-pass membrane protein</topology>
    </subcellularLocation>
</comment>
<dbReference type="GO" id="GO:0005524">
    <property type="term" value="F:ATP binding"/>
    <property type="evidence" value="ECO:0007669"/>
    <property type="project" value="UniProtKB-KW"/>
</dbReference>
<evidence type="ECO:0000256" key="4">
    <source>
        <dbReference type="ARBA" id="ARBA00022692"/>
    </source>
</evidence>
<feature type="transmembrane region" description="Helical" evidence="10">
    <location>
        <begin position="155"/>
        <end position="177"/>
    </location>
</feature>
<keyword evidence="4 10" id="KW-0812">Transmembrane</keyword>
<dbReference type="PROSITE" id="PS50893">
    <property type="entry name" value="ABC_TRANSPORTER_2"/>
    <property type="match status" value="1"/>
</dbReference>
<evidence type="ECO:0000259" key="11">
    <source>
        <dbReference type="PROSITE" id="PS50893"/>
    </source>
</evidence>
<accession>A0A3D9H565</accession>
<dbReference type="PANTHER" id="PTHR24221:SF647">
    <property type="entry name" value="BLL6336 PROTEIN"/>
    <property type="match status" value="1"/>
</dbReference>
<feature type="domain" description="ABC transmembrane type-1" evidence="12">
    <location>
        <begin position="159"/>
        <end position="438"/>
    </location>
</feature>
<dbReference type="InterPro" id="IPR005074">
    <property type="entry name" value="Peptidase_C39"/>
</dbReference>
<dbReference type="Pfam" id="PF00005">
    <property type="entry name" value="ABC_tran"/>
    <property type="match status" value="1"/>
</dbReference>
<evidence type="ECO:0000313" key="14">
    <source>
        <dbReference type="EMBL" id="RED44658.1"/>
    </source>
</evidence>
<dbReference type="InterPro" id="IPR003593">
    <property type="entry name" value="AAA+_ATPase"/>
</dbReference>
<dbReference type="PROSITE" id="PS00211">
    <property type="entry name" value="ABC_TRANSPORTER_1"/>
    <property type="match status" value="1"/>
</dbReference>
<dbReference type="InterPro" id="IPR011527">
    <property type="entry name" value="ABC1_TM_dom"/>
</dbReference>
<sequence>MEEPHKGNPETTTLLSCAIILGMIFKEIPDQKEAAEAAEGFLDQEPKLALKGFAKTFGMKTKMRKADLGRISETQLPMAARTESGLWFVLAKLSDDGALIQRPGQPQPDMVTLEQLEKLWSGMVMTCRGQNRTSGDTRPFDVTWFIPEFLRFKGLAWEVLAASFFLETLALVSPLFFQVVMDKVLVHNALSTLDVLVTVLVIVSVLEVGLKTLRQYVATHTALRVDGRLGGKLFRRLVDLPLSYFKARSVGITVMRVRELDSIREFLTGAANTLIIDLTFTFVFFGVMYYYSPFLTMIVLGAIPFYAALSYFITGPLQVRIEAMYRDGAVNNSFLNEALNGVETVKALALEPKMTQRWEGQTEKFVGSNFEVQRLMQLSSQGVQIIQKVTMILILWFGARMVIDLELSIGQLIAFNMMANHVSQPIIRLAELYRNYIQSRVSIDRLGDVLNTPTEMESGQVDPGAELKGRITLQNVTFRYAPNLPPVLENFSLNIPAGKKVAFVGASGSGKSTIAKLIQKLYVPESGEVQIDGRNMAELDAVALRQRMSIVLQENYLFNRSVRENIALTDPAAPLSRVIEASKIAGAHEFILELTDGYDTVLAEGGSSLSGGQRQRVAIARALMNDPSILIFDEATSALDDHSQNIIQQNMPAISEDRTVIIIAHRLSTVRDCDFIFVLEKGQIVEGGPHDELLAKGAAYARLWALQSNMELEEEQPASPPVQGGLALGSIKE</sequence>
<dbReference type="PANTHER" id="PTHR24221">
    <property type="entry name" value="ATP-BINDING CASSETTE SUB-FAMILY B"/>
    <property type="match status" value="1"/>
</dbReference>
<dbReference type="GO" id="GO:0030256">
    <property type="term" value="C:type I protein secretion system complex"/>
    <property type="evidence" value="ECO:0007669"/>
    <property type="project" value="InterPro"/>
</dbReference>
<evidence type="ECO:0000256" key="10">
    <source>
        <dbReference type="SAM" id="Phobius"/>
    </source>
</evidence>
<keyword evidence="15" id="KW-1185">Reference proteome</keyword>
<dbReference type="InterPro" id="IPR017871">
    <property type="entry name" value="ABC_transporter-like_CS"/>
</dbReference>
<name>A0A3D9H565_9PROT</name>
<dbReference type="InterPro" id="IPR036640">
    <property type="entry name" value="ABC1_TM_sf"/>
</dbReference>
<dbReference type="Gene3D" id="3.40.50.300">
    <property type="entry name" value="P-loop containing nucleotide triphosphate hydrolases"/>
    <property type="match status" value="1"/>
</dbReference>
<dbReference type="GO" id="GO:0140359">
    <property type="term" value="F:ABC-type transporter activity"/>
    <property type="evidence" value="ECO:0007669"/>
    <property type="project" value="InterPro"/>
</dbReference>
<dbReference type="GO" id="GO:0034040">
    <property type="term" value="F:ATPase-coupled lipid transmembrane transporter activity"/>
    <property type="evidence" value="ECO:0007669"/>
    <property type="project" value="TreeGrafter"/>
</dbReference>
<dbReference type="GO" id="GO:0030253">
    <property type="term" value="P:protein secretion by the type I secretion system"/>
    <property type="evidence" value="ECO:0007669"/>
    <property type="project" value="InterPro"/>
</dbReference>
<dbReference type="Pfam" id="PF03412">
    <property type="entry name" value="Peptidase_C39"/>
    <property type="match status" value="1"/>
</dbReference>
<dbReference type="GO" id="GO:0005886">
    <property type="term" value="C:plasma membrane"/>
    <property type="evidence" value="ECO:0007669"/>
    <property type="project" value="UniProtKB-SubCell"/>
</dbReference>
<dbReference type="FunFam" id="3.40.50.300:FF:000299">
    <property type="entry name" value="ABC transporter ATP-binding protein/permease"/>
    <property type="match status" value="1"/>
</dbReference>
<evidence type="ECO:0000256" key="7">
    <source>
        <dbReference type="ARBA" id="ARBA00022989"/>
    </source>
</evidence>
<feature type="region of interest" description="Disordered" evidence="9">
    <location>
        <begin position="712"/>
        <end position="733"/>
    </location>
</feature>
<reference evidence="14 15" key="1">
    <citation type="submission" date="2018-07" db="EMBL/GenBank/DDBJ databases">
        <title>Genomic Encyclopedia of Type Strains, Phase III (KMG-III): the genomes of soil and plant-associated and newly described type strains.</title>
        <authorList>
            <person name="Whitman W."/>
        </authorList>
    </citation>
    <scope>NUCLEOTIDE SEQUENCE [LARGE SCALE GENOMIC DNA]</scope>
    <source>
        <strain evidence="14 15">CECT 8488</strain>
    </source>
</reference>
<keyword evidence="3" id="KW-1003">Cell membrane</keyword>
<feature type="domain" description="ABC transporter" evidence="11">
    <location>
        <begin position="471"/>
        <end position="706"/>
    </location>
</feature>
<evidence type="ECO:0000256" key="1">
    <source>
        <dbReference type="ARBA" id="ARBA00004651"/>
    </source>
</evidence>
<comment type="caution">
    <text evidence="14">The sequence shown here is derived from an EMBL/GenBank/DDBJ whole genome shotgun (WGS) entry which is preliminary data.</text>
</comment>
<dbReference type="GO" id="GO:0008233">
    <property type="term" value="F:peptidase activity"/>
    <property type="evidence" value="ECO:0007669"/>
    <property type="project" value="InterPro"/>
</dbReference>
<dbReference type="SMART" id="SM00382">
    <property type="entry name" value="AAA"/>
    <property type="match status" value="1"/>
</dbReference>
<dbReference type="RefSeq" id="WP_115938963.1">
    <property type="nucleotide sequence ID" value="NZ_QRDW01000014.1"/>
</dbReference>
<feature type="transmembrane region" description="Helical" evidence="10">
    <location>
        <begin position="189"/>
        <end position="210"/>
    </location>
</feature>
<evidence type="ECO:0000256" key="6">
    <source>
        <dbReference type="ARBA" id="ARBA00022840"/>
    </source>
</evidence>
<dbReference type="PROSITE" id="PS50929">
    <property type="entry name" value="ABC_TM1F"/>
    <property type="match status" value="1"/>
</dbReference>
<dbReference type="InterPro" id="IPR003439">
    <property type="entry name" value="ABC_transporter-like_ATP-bd"/>
</dbReference>
<gene>
    <name evidence="14" type="ORF">DFP90_11420</name>
</gene>
<evidence type="ECO:0000259" key="13">
    <source>
        <dbReference type="PROSITE" id="PS50990"/>
    </source>
</evidence>
<evidence type="ECO:0000256" key="3">
    <source>
        <dbReference type="ARBA" id="ARBA00022475"/>
    </source>
</evidence>